<gene>
    <name evidence="2" type="ORF">SAMN05720606_101312</name>
</gene>
<keyword evidence="1" id="KW-0732">Signal</keyword>
<organism evidence="2 3">
    <name type="scientific">Paenibacillus polysaccharolyticus</name>
    <dbReference type="NCBI Taxonomy" id="582692"/>
    <lineage>
        <taxon>Bacteria</taxon>
        <taxon>Bacillati</taxon>
        <taxon>Bacillota</taxon>
        <taxon>Bacilli</taxon>
        <taxon>Bacillales</taxon>
        <taxon>Paenibacillaceae</taxon>
        <taxon>Paenibacillus</taxon>
    </lineage>
</organism>
<protein>
    <submittedName>
        <fullName evidence="2">Uncharacterized protein</fullName>
    </submittedName>
</protein>
<sequence length="263" mass="29293">MKKVITTILLTTSLFLGSVPSFADPLDSPNTIPTKMNPGSIVEYDDSNQMIIIDQGRLVTLPSVYQSTITQFKPSNIDTEQLKSEEEFVKSIKEEAKNLPEYTIENPLPQPGLRVLYDAEGYIKEFIYPQNSTFALAAYKALPRGTRKAAGTYTYGSNNNKITITSSTVLGEGRFTNFTDTTGENSNTLKKGDAATRGDIDNPKYEQVLDARNLDNNVFANVTKRDNGALPDATLDIWKTGVELFDLKWSSSLSFKGRYFYSF</sequence>
<dbReference type="RefSeq" id="WP_090915245.1">
    <property type="nucleotide sequence ID" value="NZ_FMVM01000001.1"/>
</dbReference>
<evidence type="ECO:0000313" key="2">
    <source>
        <dbReference type="EMBL" id="SCX87748.1"/>
    </source>
</evidence>
<proteinExistence type="predicted"/>
<evidence type="ECO:0000256" key="1">
    <source>
        <dbReference type="SAM" id="SignalP"/>
    </source>
</evidence>
<accession>A0A1G5BC79</accession>
<dbReference type="Proteomes" id="UP000198538">
    <property type="component" value="Unassembled WGS sequence"/>
</dbReference>
<evidence type="ECO:0000313" key="3">
    <source>
        <dbReference type="Proteomes" id="UP000198538"/>
    </source>
</evidence>
<reference evidence="3" key="1">
    <citation type="submission" date="2016-10" db="EMBL/GenBank/DDBJ databases">
        <authorList>
            <person name="Varghese N."/>
            <person name="Submissions S."/>
        </authorList>
    </citation>
    <scope>NUCLEOTIDE SEQUENCE [LARGE SCALE GENOMIC DNA]</scope>
    <source>
        <strain evidence="3">BL9</strain>
    </source>
</reference>
<feature type="signal peptide" evidence="1">
    <location>
        <begin position="1"/>
        <end position="23"/>
    </location>
</feature>
<feature type="chain" id="PRO_5011666052" evidence="1">
    <location>
        <begin position="24"/>
        <end position="263"/>
    </location>
</feature>
<dbReference type="EMBL" id="FMVM01000001">
    <property type="protein sequence ID" value="SCX87748.1"/>
    <property type="molecule type" value="Genomic_DNA"/>
</dbReference>
<dbReference type="STRING" id="582692.SAMN05720606_101312"/>
<keyword evidence="3" id="KW-1185">Reference proteome</keyword>
<dbReference type="AlphaFoldDB" id="A0A1G5BC79"/>
<name>A0A1G5BC79_9BACL</name>